<reference evidence="1" key="1">
    <citation type="submission" date="2021-02" db="EMBL/GenBank/DDBJ databases">
        <authorList>
            <person name="Dougan E. K."/>
            <person name="Rhodes N."/>
            <person name="Thang M."/>
            <person name="Chan C."/>
        </authorList>
    </citation>
    <scope>NUCLEOTIDE SEQUENCE</scope>
</reference>
<protein>
    <submittedName>
        <fullName evidence="1">Uncharacterized protein</fullName>
    </submittedName>
</protein>
<dbReference type="Proteomes" id="UP000654075">
    <property type="component" value="Unassembled WGS sequence"/>
</dbReference>
<evidence type="ECO:0000313" key="1">
    <source>
        <dbReference type="EMBL" id="CAE8606107.1"/>
    </source>
</evidence>
<sequence length="153" mass="17464">MVHSQTTGRPILFPAYDGGLSRLLLNMEGDDLISFTDRDKQTIDARLAYVGHAIGWKLKLVSHRETGLDFITYVAYHMLICNNLPVLEKGEDFVMIPELKRFLRTKSWAVATLGIEATAEGNVMNFEVYARMFWQLPPMRQACRTLAQGRRSE</sequence>
<dbReference type="AlphaFoldDB" id="A0A813EVP2"/>
<evidence type="ECO:0000313" key="2">
    <source>
        <dbReference type="Proteomes" id="UP000654075"/>
    </source>
</evidence>
<organism evidence="1 2">
    <name type="scientific">Polarella glacialis</name>
    <name type="common">Dinoflagellate</name>
    <dbReference type="NCBI Taxonomy" id="89957"/>
    <lineage>
        <taxon>Eukaryota</taxon>
        <taxon>Sar</taxon>
        <taxon>Alveolata</taxon>
        <taxon>Dinophyceae</taxon>
        <taxon>Suessiales</taxon>
        <taxon>Suessiaceae</taxon>
        <taxon>Polarella</taxon>
    </lineage>
</organism>
<proteinExistence type="predicted"/>
<name>A0A813EVP2_POLGL</name>
<comment type="caution">
    <text evidence="1">The sequence shown here is derived from an EMBL/GenBank/DDBJ whole genome shotgun (WGS) entry which is preliminary data.</text>
</comment>
<accession>A0A813EVP2</accession>
<dbReference type="EMBL" id="CAJNNV010018653">
    <property type="protein sequence ID" value="CAE8606107.1"/>
    <property type="molecule type" value="Genomic_DNA"/>
</dbReference>
<gene>
    <name evidence="1" type="ORF">PGLA1383_LOCUS24099</name>
</gene>
<keyword evidence="2" id="KW-1185">Reference proteome</keyword>